<sequence length="126" mass="14636">LRVFELSDDEWSIVEQLCNMLKILKDATMFFSRSTPSLATVIPAMDLIDETLSTHMLNKRLLPSIRAASGLAKKTLNRYYELTDRSDVYCIAMILHPRHKLAYFQCAKWEEGWIDLVHTLVRAEFD</sequence>
<protein>
    <recommendedName>
        <fullName evidence="3">hAT-like transposase RNase-H fold domain-containing protein</fullName>
    </recommendedName>
</protein>
<dbReference type="AlphaFoldDB" id="A0AAD4DSB4"/>
<evidence type="ECO:0000313" key="2">
    <source>
        <dbReference type="Proteomes" id="UP001195769"/>
    </source>
</evidence>
<feature type="non-terminal residue" evidence="1">
    <location>
        <position position="1"/>
    </location>
</feature>
<dbReference type="EMBL" id="JABBWK010000110">
    <property type="protein sequence ID" value="KAG1893031.1"/>
    <property type="molecule type" value="Genomic_DNA"/>
</dbReference>
<proteinExistence type="predicted"/>
<reference evidence="1" key="1">
    <citation type="journal article" date="2020" name="New Phytol.">
        <title>Comparative genomics reveals dynamic genome evolution in host specialist ectomycorrhizal fungi.</title>
        <authorList>
            <person name="Lofgren L.A."/>
            <person name="Nguyen N.H."/>
            <person name="Vilgalys R."/>
            <person name="Ruytinx J."/>
            <person name="Liao H.L."/>
            <person name="Branco S."/>
            <person name="Kuo A."/>
            <person name="LaButti K."/>
            <person name="Lipzen A."/>
            <person name="Andreopoulos W."/>
            <person name="Pangilinan J."/>
            <person name="Riley R."/>
            <person name="Hundley H."/>
            <person name="Na H."/>
            <person name="Barry K."/>
            <person name="Grigoriev I.V."/>
            <person name="Stajich J.E."/>
            <person name="Kennedy P.G."/>
        </authorList>
    </citation>
    <scope>NUCLEOTIDE SEQUENCE</scope>
    <source>
        <strain evidence="1">FC203</strain>
    </source>
</reference>
<name>A0AAD4DSB4_9AGAM</name>
<dbReference type="RefSeq" id="XP_041218607.1">
    <property type="nucleotide sequence ID" value="XM_041373475.1"/>
</dbReference>
<accession>A0AAD4DSB4</accession>
<evidence type="ECO:0000313" key="1">
    <source>
        <dbReference type="EMBL" id="KAG1893031.1"/>
    </source>
</evidence>
<dbReference type="Proteomes" id="UP001195769">
    <property type="component" value="Unassembled WGS sequence"/>
</dbReference>
<dbReference type="InterPro" id="IPR012337">
    <property type="entry name" value="RNaseH-like_sf"/>
</dbReference>
<evidence type="ECO:0008006" key="3">
    <source>
        <dbReference type="Google" id="ProtNLM"/>
    </source>
</evidence>
<feature type="non-terminal residue" evidence="1">
    <location>
        <position position="126"/>
    </location>
</feature>
<dbReference type="SUPFAM" id="SSF53098">
    <property type="entry name" value="Ribonuclease H-like"/>
    <property type="match status" value="1"/>
</dbReference>
<gene>
    <name evidence="1" type="ORF">F5891DRAFT_901788</name>
</gene>
<comment type="caution">
    <text evidence="1">The sequence shown here is derived from an EMBL/GenBank/DDBJ whole genome shotgun (WGS) entry which is preliminary data.</text>
</comment>
<organism evidence="1 2">
    <name type="scientific">Suillus fuscotomentosus</name>
    <dbReference type="NCBI Taxonomy" id="1912939"/>
    <lineage>
        <taxon>Eukaryota</taxon>
        <taxon>Fungi</taxon>
        <taxon>Dikarya</taxon>
        <taxon>Basidiomycota</taxon>
        <taxon>Agaricomycotina</taxon>
        <taxon>Agaricomycetes</taxon>
        <taxon>Agaricomycetidae</taxon>
        <taxon>Boletales</taxon>
        <taxon>Suillineae</taxon>
        <taxon>Suillaceae</taxon>
        <taxon>Suillus</taxon>
    </lineage>
</organism>
<dbReference type="GeneID" id="64667773"/>
<keyword evidence="2" id="KW-1185">Reference proteome</keyword>